<gene>
    <name evidence="1" type="ORF">L6452_38892</name>
</gene>
<accession>A0ACB8XR99</accession>
<keyword evidence="2" id="KW-1185">Reference proteome</keyword>
<organism evidence="1 2">
    <name type="scientific">Arctium lappa</name>
    <name type="common">Greater burdock</name>
    <name type="synonym">Lappa major</name>
    <dbReference type="NCBI Taxonomy" id="4217"/>
    <lineage>
        <taxon>Eukaryota</taxon>
        <taxon>Viridiplantae</taxon>
        <taxon>Streptophyta</taxon>
        <taxon>Embryophyta</taxon>
        <taxon>Tracheophyta</taxon>
        <taxon>Spermatophyta</taxon>
        <taxon>Magnoliopsida</taxon>
        <taxon>eudicotyledons</taxon>
        <taxon>Gunneridae</taxon>
        <taxon>Pentapetalae</taxon>
        <taxon>asterids</taxon>
        <taxon>campanulids</taxon>
        <taxon>Asterales</taxon>
        <taxon>Asteraceae</taxon>
        <taxon>Carduoideae</taxon>
        <taxon>Cardueae</taxon>
        <taxon>Arctiinae</taxon>
        <taxon>Arctium</taxon>
    </lineage>
</organism>
<reference evidence="2" key="1">
    <citation type="journal article" date="2022" name="Mol. Ecol. Resour.">
        <title>The genomes of chicory, endive, great burdock and yacon provide insights into Asteraceae palaeo-polyploidization history and plant inulin production.</title>
        <authorList>
            <person name="Fan W."/>
            <person name="Wang S."/>
            <person name="Wang H."/>
            <person name="Wang A."/>
            <person name="Jiang F."/>
            <person name="Liu H."/>
            <person name="Zhao H."/>
            <person name="Xu D."/>
            <person name="Zhang Y."/>
        </authorList>
    </citation>
    <scope>NUCLEOTIDE SEQUENCE [LARGE SCALE GENOMIC DNA]</scope>
    <source>
        <strain evidence="2">cv. Niubang</strain>
    </source>
</reference>
<comment type="caution">
    <text evidence="1">The sequence shown here is derived from an EMBL/GenBank/DDBJ whole genome shotgun (WGS) entry which is preliminary data.</text>
</comment>
<evidence type="ECO:0000313" key="2">
    <source>
        <dbReference type="Proteomes" id="UP001055879"/>
    </source>
</evidence>
<protein>
    <submittedName>
        <fullName evidence="1">Uncharacterized protein</fullName>
    </submittedName>
</protein>
<dbReference type="Proteomes" id="UP001055879">
    <property type="component" value="Linkage Group LG15"/>
</dbReference>
<proteinExistence type="predicted"/>
<name>A0ACB8XR99_ARCLA</name>
<reference evidence="1 2" key="2">
    <citation type="journal article" date="2022" name="Mol. Ecol. Resour.">
        <title>The genomes of chicory, endive, great burdock and yacon provide insights into Asteraceae paleo-polyploidization history and plant inulin production.</title>
        <authorList>
            <person name="Fan W."/>
            <person name="Wang S."/>
            <person name="Wang H."/>
            <person name="Wang A."/>
            <person name="Jiang F."/>
            <person name="Liu H."/>
            <person name="Zhao H."/>
            <person name="Xu D."/>
            <person name="Zhang Y."/>
        </authorList>
    </citation>
    <scope>NUCLEOTIDE SEQUENCE [LARGE SCALE GENOMIC DNA]</scope>
    <source>
        <strain evidence="2">cv. Niubang</strain>
    </source>
</reference>
<sequence>MLSLLIHKDYALLSASRERETHIKTTYISSTSFYICLISAKIYLISYLRRKNLLWGLFFIQFLEFIRLGISRLGRSSQV</sequence>
<evidence type="ECO:0000313" key="1">
    <source>
        <dbReference type="EMBL" id="KAI3672792.1"/>
    </source>
</evidence>
<dbReference type="EMBL" id="CM042061">
    <property type="protein sequence ID" value="KAI3672792.1"/>
    <property type="molecule type" value="Genomic_DNA"/>
</dbReference>